<evidence type="ECO:0000256" key="5">
    <source>
        <dbReference type="ARBA" id="ARBA00022884"/>
    </source>
</evidence>
<dbReference type="AlphaFoldDB" id="A0A8X7QJQ2"/>
<dbReference type="SMART" id="SM00490">
    <property type="entry name" value="HELICc"/>
    <property type="match status" value="1"/>
</dbReference>
<keyword evidence="1 9" id="KW-0547">Nucleotide-binding</keyword>
<keyword evidence="16" id="KW-1185">Reference proteome</keyword>
<evidence type="ECO:0000313" key="15">
    <source>
        <dbReference type="EMBL" id="KAG2271511.1"/>
    </source>
</evidence>
<dbReference type="PANTHER" id="PTHR24031">
    <property type="entry name" value="RNA HELICASE"/>
    <property type="match status" value="1"/>
</dbReference>
<dbReference type="Gene3D" id="3.40.50.300">
    <property type="entry name" value="P-loop containing nucleotide triphosphate hydrolases"/>
    <property type="match status" value="3"/>
</dbReference>
<dbReference type="InterPro" id="IPR001650">
    <property type="entry name" value="Helicase_C-like"/>
</dbReference>
<dbReference type="EC" id="3.6.4.13" evidence="10"/>
<evidence type="ECO:0000256" key="10">
    <source>
        <dbReference type="RuleBase" id="RU365068"/>
    </source>
</evidence>
<evidence type="ECO:0000259" key="12">
    <source>
        <dbReference type="PROSITE" id="PS51192"/>
    </source>
</evidence>
<feature type="compositionally biased region" description="Basic residues" evidence="11">
    <location>
        <begin position="53"/>
        <end position="63"/>
    </location>
</feature>
<evidence type="ECO:0000256" key="6">
    <source>
        <dbReference type="ARBA" id="ARBA00024357"/>
    </source>
</evidence>
<dbReference type="Proteomes" id="UP000886595">
    <property type="component" value="Unassembled WGS sequence"/>
</dbReference>
<comment type="catalytic activity">
    <reaction evidence="7 10">
        <text>ATP + H2O = ADP + phosphate + H(+)</text>
        <dbReference type="Rhea" id="RHEA:13065"/>
        <dbReference type="ChEBI" id="CHEBI:15377"/>
        <dbReference type="ChEBI" id="CHEBI:15378"/>
        <dbReference type="ChEBI" id="CHEBI:30616"/>
        <dbReference type="ChEBI" id="CHEBI:43474"/>
        <dbReference type="ChEBI" id="CHEBI:456216"/>
        <dbReference type="EC" id="3.6.4.13"/>
    </reaction>
</comment>
<dbReference type="SMART" id="SM01178">
    <property type="entry name" value="DUF4217"/>
    <property type="match status" value="1"/>
</dbReference>
<feature type="domain" description="Helicase ATP-binding" evidence="12">
    <location>
        <begin position="127"/>
        <end position="292"/>
    </location>
</feature>
<protein>
    <recommendedName>
        <fullName evidence="10">ATP-dependent RNA helicase</fullName>
        <ecNumber evidence="10">3.6.4.13</ecNumber>
    </recommendedName>
</protein>
<evidence type="ECO:0000256" key="4">
    <source>
        <dbReference type="ARBA" id="ARBA00022840"/>
    </source>
</evidence>
<dbReference type="InterPro" id="IPR027417">
    <property type="entry name" value="P-loop_NTPase"/>
</dbReference>
<evidence type="ECO:0000259" key="14">
    <source>
        <dbReference type="PROSITE" id="PS51195"/>
    </source>
</evidence>
<dbReference type="GO" id="GO:0003724">
    <property type="term" value="F:RNA helicase activity"/>
    <property type="evidence" value="ECO:0007669"/>
    <property type="project" value="UniProtKB-EC"/>
</dbReference>
<comment type="domain">
    <text evidence="10">The Q motif is unique to and characteristic of the DEAD box family of RNA helicases and controls ATP binding and hydrolysis.</text>
</comment>
<keyword evidence="5 10" id="KW-0694">RNA-binding</keyword>
<keyword evidence="4 9" id="KW-0067">ATP-binding</keyword>
<name>A0A8X7QJQ2_BRACI</name>
<dbReference type="CDD" id="cd18787">
    <property type="entry name" value="SF2_C_DEAD"/>
    <property type="match status" value="1"/>
</dbReference>
<evidence type="ECO:0000256" key="7">
    <source>
        <dbReference type="ARBA" id="ARBA00047984"/>
    </source>
</evidence>
<proteinExistence type="inferred from homology"/>
<feature type="region of interest" description="Disordered" evidence="11">
    <location>
        <begin position="486"/>
        <end position="514"/>
    </location>
</feature>
<dbReference type="PROSITE" id="PS51192">
    <property type="entry name" value="HELICASE_ATP_BIND_1"/>
    <property type="match status" value="1"/>
</dbReference>
<feature type="compositionally biased region" description="Acidic residues" evidence="11">
    <location>
        <begin position="68"/>
        <end position="80"/>
    </location>
</feature>
<dbReference type="InterPro" id="IPR011545">
    <property type="entry name" value="DEAD/DEAH_box_helicase_dom"/>
</dbReference>
<dbReference type="InterPro" id="IPR000629">
    <property type="entry name" value="RNA-helicase_DEAD-box_CS"/>
</dbReference>
<evidence type="ECO:0000256" key="1">
    <source>
        <dbReference type="ARBA" id="ARBA00022741"/>
    </source>
</evidence>
<dbReference type="SUPFAM" id="SSF52540">
    <property type="entry name" value="P-loop containing nucleoside triphosphate hydrolases"/>
    <property type="match status" value="2"/>
</dbReference>
<dbReference type="GO" id="GO:0003723">
    <property type="term" value="F:RNA binding"/>
    <property type="evidence" value="ECO:0007669"/>
    <property type="project" value="UniProtKB-UniRule"/>
</dbReference>
<dbReference type="EMBL" id="JAAMPC010000013">
    <property type="protein sequence ID" value="KAG2271511.1"/>
    <property type="molecule type" value="Genomic_DNA"/>
</dbReference>
<dbReference type="InterPro" id="IPR025313">
    <property type="entry name" value="SPB4-like_CTE"/>
</dbReference>
<keyword evidence="2 9" id="KW-0378">Hydrolase</keyword>
<dbReference type="InterPro" id="IPR014001">
    <property type="entry name" value="Helicase_ATP-bd"/>
</dbReference>
<dbReference type="PROSITE" id="PS51195">
    <property type="entry name" value="Q_MOTIF"/>
    <property type="match status" value="1"/>
</dbReference>
<feature type="domain" description="Helicase C-terminal" evidence="13">
    <location>
        <begin position="253"/>
        <end position="413"/>
    </location>
</feature>
<evidence type="ECO:0000256" key="2">
    <source>
        <dbReference type="ARBA" id="ARBA00022801"/>
    </source>
</evidence>
<gene>
    <name evidence="15" type="ORF">Bca52824_066066</name>
</gene>
<accession>A0A8X7QJQ2</accession>
<sequence length="514" mass="58137">MVELEKKSSDELKKRVRKRNRGKKNDQQKAEEEEEETHKVEENADGIQNKMEKKVKKVKKQQGRGKTDEDEEEEVEANEEEEKKMVVVGKGIMTNETFESLDLSEQTFQAIKAMGFEHMTQIQAGSIPPLLEGKDVLGAARTGSGKTLAFLIPAVELLFKEHFSPRNRTGVIVICPTRELAIQCLVIDEADRILEENFEEDMNKILKILPKTRQTALFSATQTSKVQDLARVSLTSPVLVDVDDGRRKVTNEGLEQGYCVVPSEKRLLLLISFLKKNLNKKIMVFFSTCKSVQFHAEIMKLINVESCDIHGGLDQNRRTKTFFDFMKAEKGILLCTDVAARGLDIPAVDWIIQYDPPDKPTEYIHRVGRTARGEGAKGKALLVLIPEELQFIRYLKAAKVPVKELEFNEKKLLNVRSALEKYVANDYNLNKTAKDAYRAYIAAYNSHSLKDIFNVHRLDLQAVALSFCFSSPPKVNLNIESGAGKVRKARNQQARNGFSPYSPYGKVRSTPKEA</sequence>
<dbReference type="FunFam" id="3.40.50.300:FF:000379">
    <property type="entry name" value="RNA helicase"/>
    <property type="match status" value="1"/>
</dbReference>
<dbReference type="PROSITE" id="PS51194">
    <property type="entry name" value="HELICASE_CTER"/>
    <property type="match status" value="1"/>
</dbReference>
<dbReference type="Pfam" id="PF00271">
    <property type="entry name" value="Helicase_C"/>
    <property type="match status" value="1"/>
</dbReference>
<evidence type="ECO:0000256" key="11">
    <source>
        <dbReference type="SAM" id="MobiDB-lite"/>
    </source>
</evidence>
<evidence type="ECO:0000256" key="9">
    <source>
        <dbReference type="RuleBase" id="RU000492"/>
    </source>
</evidence>
<dbReference type="InterPro" id="IPR014014">
    <property type="entry name" value="RNA_helicase_DEAD_Q_motif"/>
</dbReference>
<comment type="function">
    <text evidence="10">RNA helicase.</text>
</comment>
<evidence type="ECO:0000259" key="13">
    <source>
        <dbReference type="PROSITE" id="PS51194"/>
    </source>
</evidence>
<comment type="caution">
    <text evidence="15">The sequence shown here is derived from an EMBL/GenBank/DDBJ whole genome shotgun (WGS) entry which is preliminary data.</text>
</comment>
<feature type="region of interest" description="Disordered" evidence="11">
    <location>
        <begin position="1"/>
        <end position="81"/>
    </location>
</feature>
<dbReference type="GO" id="GO:0016787">
    <property type="term" value="F:hydrolase activity"/>
    <property type="evidence" value="ECO:0007669"/>
    <property type="project" value="UniProtKB-KW"/>
</dbReference>
<dbReference type="Pfam" id="PF00270">
    <property type="entry name" value="DEAD"/>
    <property type="match status" value="1"/>
</dbReference>
<dbReference type="GO" id="GO:0005524">
    <property type="term" value="F:ATP binding"/>
    <property type="evidence" value="ECO:0007669"/>
    <property type="project" value="UniProtKB-UniRule"/>
</dbReference>
<feature type="compositionally biased region" description="Basic and acidic residues" evidence="11">
    <location>
        <begin position="1"/>
        <end position="13"/>
    </location>
</feature>
<organism evidence="15 16">
    <name type="scientific">Brassica carinata</name>
    <name type="common">Ethiopian mustard</name>
    <name type="synonym">Abyssinian cabbage</name>
    <dbReference type="NCBI Taxonomy" id="52824"/>
    <lineage>
        <taxon>Eukaryota</taxon>
        <taxon>Viridiplantae</taxon>
        <taxon>Streptophyta</taxon>
        <taxon>Embryophyta</taxon>
        <taxon>Tracheophyta</taxon>
        <taxon>Spermatophyta</taxon>
        <taxon>Magnoliopsida</taxon>
        <taxon>eudicotyledons</taxon>
        <taxon>Gunneridae</taxon>
        <taxon>Pentapetalae</taxon>
        <taxon>rosids</taxon>
        <taxon>malvids</taxon>
        <taxon>Brassicales</taxon>
        <taxon>Brassicaceae</taxon>
        <taxon>Brassiceae</taxon>
        <taxon>Brassica</taxon>
    </lineage>
</organism>
<dbReference type="Pfam" id="PF13959">
    <property type="entry name" value="CTE_SPB4"/>
    <property type="match status" value="1"/>
</dbReference>
<feature type="short sequence motif" description="Q motif" evidence="8">
    <location>
        <begin position="96"/>
        <end position="124"/>
    </location>
</feature>
<feature type="compositionally biased region" description="Basic and acidic residues" evidence="11">
    <location>
        <begin position="23"/>
        <end position="42"/>
    </location>
</feature>
<dbReference type="SMART" id="SM00487">
    <property type="entry name" value="DEXDc"/>
    <property type="match status" value="1"/>
</dbReference>
<dbReference type="PROSITE" id="PS00039">
    <property type="entry name" value="DEAD_ATP_HELICASE"/>
    <property type="match status" value="1"/>
</dbReference>
<evidence type="ECO:0000256" key="8">
    <source>
        <dbReference type="PROSITE-ProRule" id="PRU00552"/>
    </source>
</evidence>
<evidence type="ECO:0000256" key="3">
    <source>
        <dbReference type="ARBA" id="ARBA00022806"/>
    </source>
</evidence>
<reference evidence="15 16" key="1">
    <citation type="submission" date="2020-02" db="EMBL/GenBank/DDBJ databases">
        <authorList>
            <person name="Ma Q."/>
            <person name="Huang Y."/>
            <person name="Song X."/>
            <person name="Pei D."/>
        </authorList>
    </citation>
    <scope>NUCLEOTIDE SEQUENCE [LARGE SCALE GENOMIC DNA]</scope>
    <source>
        <strain evidence="15">Sxm20200214</strain>
        <tissue evidence="15">Leaf</tissue>
    </source>
</reference>
<feature type="domain" description="DEAD-box RNA helicase Q" evidence="14">
    <location>
        <begin position="96"/>
        <end position="124"/>
    </location>
</feature>
<keyword evidence="3 9" id="KW-0347">Helicase</keyword>
<evidence type="ECO:0000313" key="16">
    <source>
        <dbReference type="Proteomes" id="UP000886595"/>
    </source>
</evidence>
<comment type="similarity">
    <text evidence="6">Belongs to the DEAD box helicase family. DDX18/HAS1 subfamily.</text>
</comment>
<dbReference type="OrthoDB" id="10259640at2759"/>